<evidence type="ECO:0000313" key="2">
    <source>
        <dbReference type="Proteomes" id="UP000285146"/>
    </source>
</evidence>
<proteinExistence type="predicted"/>
<evidence type="ECO:0000313" key="1">
    <source>
        <dbReference type="EMBL" id="ROW16777.1"/>
    </source>
</evidence>
<protein>
    <submittedName>
        <fullName evidence="1">Uncharacterized protein</fullName>
    </submittedName>
</protein>
<accession>A0A423XK24</accession>
<dbReference type="AlphaFoldDB" id="A0A423XK24"/>
<reference evidence="1 2" key="1">
    <citation type="submission" date="2015-09" db="EMBL/GenBank/DDBJ databases">
        <title>Host preference determinants of Valsa canker pathogens revealed by comparative genomics.</title>
        <authorList>
            <person name="Yin Z."/>
            <person name="Huang L."/>
        </authorList>
    </citation>
    <scope>NUCLEOTIDE SEQUENCE [LARGE SCALE GENOMIC DNA]</scope>
    <source>
        <strain evidence="1 2">SXYLt</strain>
    </source>
</reference>
<comment type="caution">
    <text evidence="1">The sequence shown here is derived from an EMBL/GenBank/DDBJ whole genome shotgun (WGS) entry which is preliminary data.</text>
</comment>
<keyword evidence="2" id="KW-1185">Reference proteome</keyword>
<name>A0A423XK24_9PEZI</name>
<dbReference type="Proteomes" id="UP000285146">
    <property type="component" value="Unassembled WGS sequence"/>
</dbReference>
<organism evidence="1 2">
    <name type="scientific">Cytospora leucostoma</name>
    <dbReference type="NCBI Taxonomy" id="1230097"/>
    <lineage>
        <taxon>Eukaryota</taxon>
        <taxon>Fungi</taxon>
        <taxon>Dikarya</taxon>
        <taxon>Ascomycota</taxon>
        <taxon>Pezizomycotina</taxon>
        <taxon>Sordariomycetes</taxon>
        <taxon>Sordariomycetidae</taxon>
        <taxon>Diaporthales</taxon>
        <taxon>Cytosporaceae</taxon>
        <taxon>Cytospora</taxon>
    </lineage>
</organism>
<dbReference type="EMBL" id="LKEB01000004">
    <property type="protein sequence ID" value="ROW16777.1"/>
    <property type="molecule type" value="Genomic_DNA"/>
</dbReference>
<sequence>MVLSTTGPIHPIATKEDMDMRFNLSRPAHRIINNNIIIVYLKQLRNKSSFIRIKSYDHNGFLSTPKHYIFSLTGINSQDNIRPAHISPDHLHLDCPHIIDHH</sequence>
<dbReference type="InParanoid" id="A0A423XK24"/>
<gene>
    <name evidence="1" type="ORF">VPNG_01639</name>
</gene>